<feature type="region of interest" description="Disordered" evidence="1">
    <location>
        <begin position="3789"/>
        <end position="3811"/>
    </location>
</feature>
<name>Q0AT44_MARMM</name>
<sequence>MTKTIQSYSICDARHLQNKADALNKRSLLTGTILSRLGQLGVAAVLSGAMMAAGSGDALGQAGGVIVHPDTNANLTIQATEGGQVLTSNYLIIYTTLTALTAASIGTTIADPTNQGEAVEVISVVVNPTTGLATSMVVRPVVGGANRTVTTYRDASADYEPVSAGSPAGTTLTAPNAAVGDSNLFYSVSRGRTGADGNNGGGIGFLSYPAGDGEPGGSVLVPHTAVAALSHGPVEVISDGVAGVVIGSQGGSGGDGGYTIGIGTVAGRGGAAGSSGNVTGTNFVDVVTGRDPESLAQPACAPRATVNACDPTGAYSHGVHVFSRSGTAGEGGAGIILGFGGAGGSNDTTAGTASGTNYGQVTTWGEGAIGFLVQSVGGSGGEGGGSYGLVSLPGGGSWAGNADNAIGTNYGNILTHGVGAHGMYVQSVGGSGGVGGLGVGLVTLGDSGGAGGDSGAATAINHADNITTHGDYAIGVGAQSVGGGGGDGSTAAGLVALGGDGSTGGEVTLGSLVFVHQGAGRIDTYGRGSHAIFAQSIGGGGGNGGIGGGLVGLGGDGSAAGDGRDVEVQTEAGAQIRTRGEFAYGIFAQSIGGGGGAGAVGAGLIGLGGDGAGGGSAGNVLVVNNAEITTVGREARGLFAQSIGGGGGAAHAAGGLIAVGGSGGGAGNAGANVDVENYSLISTHGIGADAVFAQSIGGGGGAGSPTGGLVAIGGDGGSGGDAGEVDVQNHGNLHTRGDRARGIFAQSIGGGGGSGGDTGGLIAIGGDAAPGGNAVISDGALVYVRNSGAIETEGNVSSAIHAASVGGGGGDGGTTGGVFFTIGGDGAAGGDGGDVRVDHANNLRTSGNDSHGIFAESVGGGGGSGGSTVSVSAFIGVALGGDGDVGGDGGDVRVNFQSRTITLAGAPVEVDPLIETSGDRSRGVFAQSVGGGGGAGGFSVQVALGYIGALSISLGGDGAGGGDGGEVLICEPGTASSVLCSDVNIRTSGEFSEGLLAQSVGGGGGAGGFAISFAGAAGETAAGAISIGLGGDGAGGGSAERVFVDLGGSIATLGDFSTGMIAQSVGGGGGAGGFSVAAGVAAAGVASGSITVGLGGDGGAGGAGRSVDATFDGTISTRGDHSLGAVIQSVGGGGGNAGFNLSVPIGLSSTVAGGIGVGLGGSGGNGGSGGLVTGTIGGLVTTSGDFASGALIQSVGGGGGNGGFNISGSITLAGVAAGGITVGLGGSGGLGGAGGEVIAAASSIATSGDFSNGFVAQSVGGGGGNGNFNVSGNIAIGGTVGGGIAVGLGGSGEAAGSGDVVNATLTGVAATRGDQSTAIFAQSLGGGGGNGGINVSGNLAFSGAVAGAIGVGLGGSGEGGGSSESVTLTVVGSAHTGYVDEFDVRHGDESTAIFVQSLGGGGGNGGINVTGGIVAASTGAGTLGFGLGGSGGDGGNGWTATLALNAGVADDDNTLIAATTAGDRSGAIVVQSLGGGGGNGGLNVAGSLAFGTSFAGNLGVGIGGTGGDGGHSNLAIVPGVPVTYMADAGINGDVVTLGNESRAIVIQSVGGGGGNGAVNVAGGISGTTSGLSGNILVGVGGFGSDGGDGGAVIGTINSDIQTGQFAPGTTTTISGDGASGLTIQSLGGSGGIGGVNVTGGISVGLGSGGTGTLGVGIGGFAGGGGSASTVDGTFTGSILTRGDDAYGALLQSVGGGGGAGGVNVTGAVALSAGTTGSIGFGLGGFGGDGGRSDRVTGHLSGNVTTFGNDAFGAMIQSLGGGGGVGAVNVTGTLAASLGGSSNSGALSIGVGGFGGDGSPSGDVVATVNGTYLTHGLRSSGVIAQSVGGGGGNGGVNVSGAIQFGLADGAAGTIGVGGFGGDAASSAGNVNLVRNGDTITRGADSIGVLAQSLGGGGGAGGVNASAGISVTLDDGASLGFGLGGFGGDGGSAGNVTANIQGSVISTGVLSDITTDDEPVLITDFGDSYGLLGEGGRRRLGGSHGIVVQSQGGGGGIGGVNVTGQLAIGGDNGRGVSIGIGGFGGDGGDAGSAHLTFGNADNTVFAQGVGDDRAAVIVQSVGGGGGVGGINVSAGITTTGNLIAGIGGFGGDGGLGGAVTADINANLRADGRRARGLLAQSVGGGGGFGAINVSGGINATGSASVSDDPSLVFGLGGFGGDGNRSGNVAVNYSGNVAVTGEDSIGMLVQSVAGGGGDGGINVLGNLALGDGEGFAASIGIGGTGGDGANAGDVTFNSTGNVSVATSEPIDDDTPEFDPRRTSHNAVGVLVQSVGGGGGAGGVNVTAALSRAGQPIAVGVGGSGGSGGDAGAVRVVRGYSDPGAAATSTTDEIAPSGATPGSIWTAGDDATGLIAQSVGGGGGNAGINVTVSGAKPGDNNPVTAQFVIGGSGAGAGAGSTVDVHHAGNILTTGTQSRGLVAQSIGGGGGNANINLGLGYVKGASALNLSVGGATGAAGGAGAVTVSHSGVIATEGDDSDGLTAQSIGGGGGNTAMNTAMGLGSSRQLDIAIGRSGGTGGLGGSVTVTSAGTILTQGDRSRGIIAQSIGGGGGISGSIAVGAASVSGAGTSQRSYGGKLIVGLEGGSGAEASDVEVTSSSTILTAGAGSHAIHAQSLGGGGGVGGVAVNTLIGRSGALNLGVGGSGGSGNFAGRVDVISTGNLQTGGVAADGILAQSIGGGGGTGGYAATIGLQFLGAAKNGSSTLGVNVGGRGGNASDGGIVTVLNQGLISTLERRSYGIRAQSIGGGGGDGGMVFNGRIQGSGDNMDATFNVGGEGAGGGIGQDVTVTNEGAIYTGGDQSAGISANSIGGGGGDGGLLLNGDVGSTGSNNMSGRFTVNIGGSGGMGGVSGNVVVNNTPTAAADSGLIVTRGREAYGILAQSIAGGGGNGSSIISLTALGGDNDSAQLGLNVGGSGADASSAGTVTVNNGGRIDTSGFGAHGILAQSIGGGGGNGGLVFSGNAVLNARSIANAYSPFISVGGSGGDGGDANTVSVINTGHIVTRGAGAHGILAQSIGGGGGSAQMGFGLSNNVASVAMSNSIAAIAGATGGGDGGLGGDVIVNHTGDITTLGEGSVGIKAESINGGGGSLGFDLTGITTLPGRPAVVDSVFGSDAFGGSPGGTAADPLIMVRLGSMDSGDMNPGSVTQTGNGTFGAAGDHSVAEMAQSIGGGGGTLTLAGVLGTEAVSAAPVAAQEQEGKLAAGPLPGIDLGLVLGSLNGTNNHGGSIESAHVGALLTNGVMSPALLLQSIGGGGGRGTIDVTAPSGASLNPIDLALGSVNGQGETGGDVTRTQTGSISTTGAFSAASLIQSIGGGGGVANVQIDAVDQSNLRARPNLGSLGGTDLGSGDIVSGLAGDVYTTGDAASGLVLQSIGAGGGDVRIAGVDRVGVTLGGQLDAHGDGGAVTLSHVGLVQTMGNRSHGVMLQSIGGGGGAVTTNASEIEYQLMSDNSGAGGNIRFTQTGNIITVGEGSFGIIAQSLGGGGGWVDGVFAGTAGGAGSGGEITLTVDGALLATGLGSTAVFAQSDGVDGAGNISIALLEFARGGSGLGQGAFIDGGANNTLLTTTSLSAVSTWAVRSTTGNDAVANTGLVVGNLDLGTGVNSFDNLAGSTFIAIDTIDLRDAPGETQLSTSDQIFDAAAELPVIPPADTAAEPVSVNGAEDRTNAADPIDGPLASEPSRPVVSDLSDAPAPALVSIDQVLGGAGPAALPAGPNSLGVARAAASRPESATLSAADVSGERHTLQAALTASPQTGTAAPSVAEHPGDTKRPVQADLSEVSQPAMVSLASVDVSGGSKRPVQERGLSLPPTGPEFEPAPGTELAGKPGGVQVMAVLDLDDIPAPSEREQSALLASADPMNAATFRNSGTFLMGLSASDAPIDLLNGELFGNLDDRDDPATNLFYGVRVINTVELDGHFEQTADGHMVFDVAFGPYASDRVNVTGLTTVDGTGDITLIWLENTDRVTLFAAGEGGVDNGLSFRDTLAIDYSVAADAAGVHLLIDTDFGLASLNGNGRALGGHMDSALQAGGSAGLGRLLGFLGNLQNDQLDTYEAVFAELNPEPHTAVMRGQLTAANSFADDLFNCGSPVANGGDDCVWSRLEMTASSSDATVESLPTETQAMRFTGGFERRLGNDWSVAAGVSFEDTSPIRVDGQRAMTESQGFSVGLGFERNQATGPYYGGSVSGGWSWHETERVVTVFEAGVGTSTPESGYARIGGHIGDSFRNGSFFARPQVSASLTALHHDGLIEDGLDGLGVEVLSETELVAAINPQLTVGHIFRETEDMMGVVSLAAGARLMSQDSLELPMRFLGANPLAEPALIGTVLDDVVYQIGARIEIVGDERGSLSIGYDVEFGEQTEHRRAGIDFRVRF</sequence>
<evidence type="ECO:0000259" key="2">
    <source>
        <dbReference type="SMART" id="SM00869"/>
    </source>
</evidence>
<proteinExistence type="predicted"/>
<dbReference type="SMART" id="SM00869">
    <property type="entry name" value="Autotransporter"/>
    <property type="match status" value="1"/>
</dbReference>
<accession>Q0AT44</accession>
<feature type="compositionally biased region" description="Polar residues" evidence="1">
    <location>
        <begin position="3746"/>
        <end position="3755"/>
    </location>
</feature>
<dbReference type="Proteomes" id="UP000001964">
    <property type="component" value="Chromosome"/>
</dbReference>
<feature type="region of interest" description="Disordered" evidence="1">
    <location>
        <begin position="3660"/>
        <end position="3686"/>
    </location>
</feature>
<evidence type="ECO:0000313" key="4">
    <source>
        <dbReference type="Proteomes" id="UP000001964"/>
    </source>
</evidence>
<dbReference type="RefSeq" id="WP_011642190.1">
    <property type="nucleotide sequence ID" value="NC_008347.1"/>
</dbReference>
<dbReference type="OrthoDB" id="7794164at2"/>
<dbReference type="eggNOG" id="COG4625">
    <property type="taxonomic scope" value="Bacteria"/>
</dbReference>
<evidence type="ECO:0000256" key="1">
    <source>
        <dbReference type="SAM" id="MobiDB-lite"/>
    </source>
</evidence>
<gene>
    <name evidence="3" type="ordered locus">Mmar10_0250</name>
</gene>
<feature type="region of interest" description="Disordered" evidence="1">
    <location>
        <begin position="3746"/>
        <end position="3768"/>
    </location>
</feature>
<dbReference type="EMBL" id="CP000449">
    <property type="protein sequence ID" value="ABI64543.1"/>
    <property type="molecule type" value="Genomic_DNA"/>
</dbReference>
<organism evidence="3 4">
    <name type="scientific">Maricaulis maris (strain MCS10)</name>
    <name type="common">Caulobacter maris</name>
    <dbReference type="NCBI Taxonomy" id="394221"/>
    <lineage>
        <taxon>Bacteria</taxon>
        <taxon>Pseudomonadati</taxon>
        <taxon>Pseudomonadota</taxon>
        <taxon>Alphaproteobacteria</taxon>
        <taxon>Maricaulales</taxon>
        <taxon>Maricaulaceae</taxon>
        <taxon>Maricaulis</taxon>
    </lineage>
</organism>
<evidence type="ECO:0000313" key="3">
    <source>
        <dbReference type="EMBL" id="ABI64543.1"/>
    </source>
</evidence>
<dbReference type="HOGENOM" id="CLU_223714_0_0_5"/>
<feature type="domain" description="Autotransporter" evidence="2">
    <location>
        <begin position="4091"/>
        <end position="4358"/>
    </location>
</feature>
<dbReference type="InterPro" id="IPR036709">
    <property type="entry name" value="Autotransporte_beta_dom_sf"/>
</dbReference>
<dbReference type="KEGG" id="mmr:Mmar10_0250"/>
<dbReference type="SUPFAM" id="SSF103515">
    <property type="entry name" value="Autotransporter"/>
    <property type="match status" value="1"/>
</dbReference>
<reference evidence="3 4" key="1">
    <citation type="submission" date="2006-08" db="EMBL/GenBank/DDBJ databases">
        <title>Complete sequence of Maricaulis maris MCS10.</title>
        <authorList>
            <consortium name="US DOE Joint Genome Institute"/>
            <person name="Copeland A."/>
            <person name="Lucas S."/>
            <person name="Lapidus A."/>
            <person name="Barry K."/>
            <person name="Detter J.C."/>
            <person name="Glavina del Rio T."/>
            <person name="Hammon N."/>
            <person name="Israni S."/>
            <person name="Dalin E."/>
            <person name="Tice H."/>
            <person name="Pitluck S."/>
            <person name="Saunders E."/>
            <person name="Brettin T."/>
            <person name="Bruce D."/>
            <person name="Han C."/>
            <person name="Tapia R."/>
            <person name="Gilna P."/>
            <person name="Schmutz J."/>
            <person name="Larimer F."/>
            <person name="Land M."/>
            <person name="Hauser L."/>
            <person name="Kyrpides N."/>
            <person name="Mikhailova N."/>
            <person name="Viollier P."/>
            <person name="Stephens C."/>
            <person name="Richardson P."/>
        </authorList>
    </citation>
    <scope>NUCLEOTIDE SEQUENCE [LARGE SCALE GENOMIC DNA]</scope>
    <source>
        <strain evidence="3 4">MCS10</strain>
    </source>
</reference>
<protein>
    <submittedName>
        <fullName evidence="3">Outer membrane autotransporter barrel domain</fullName>
    </submittedName>
</protein>
<dbReference type="InterPro" id="IPR005546">
    <property type="entry name" value="Autotransporte_beta"/>
</dbReference>
<keyword evidence="4" id="KW-1185">Reference proteome</keyword>